<reference evidence="1 2" key="2">
    <citation type="journal article" date="2022" name="Mol. Ecol. Resour.">
        <title>The genomes of chicory, endive, great burdock and yacon provide insights into Asteraceae paleo-polyploidization history and plant inulin production.</title>
        <authorList>
            <person name="Fan W."/>
            <person name="Wang S."/>
            <person name="Wang H."/>
            <person name="Wang A."/>
            <person name="Jiang F."/>
            <person name="Liu H."/>
            <person name="Zhao H."/>
            <person name="Xu D."/>
            <person name="Zhang Y."/>
        </authorList>
    </citation>
    <scope>NUCLEOTIDE SEQUENCE [LARGE SCALE GENOMIC DNA]</scope>
    <source>
        <strain evidence="2">cv. Punajuju</strain>
        <tissue evidence="1">Leaves</tissue>
    </source>
</reference>
<sequence>MSIGAMSDISSGVSIVLVLLVVGAAVFDDFALYSLCISCLVCLSFGESAPVPTSFTPDFKSHSFPTVISAAIQVFLLIILVGIFWIGWRLVLFCLLTILPLFHMVSSGSATVCFAVFLAGRYAPFISSSLAL</sequence>
<comment type="caution">
    <text evidence="1">The sequence shown here is derived from an EMBL/GenBank/DDBJ whole genome shotgun (WGS) entry which is preliminary data.</text>
</comment>
<gene>
    <name evidence="1" type="ORF">L2E82_30141</name>
</gene>
<organism evidence="1 2">
    <name type="scientific">Cichorium intybus</name>
    <name type="common">Chicory</name>
    <dbReference type="NCBI Taxonomy" id="13427"/>
    <lineage>
        <taxon>Eukaryota</taxon>
        <taxon>Viridiplantae</taxon>
        <taxon>Streptophyta</taxon>
        <taxon>Embryophyta</taxon>
        <taxon>Tracheophyta</taxon>
        <taxon>Spermatophyta</taxon>
        <taxon>Magnoliopsida</taxon>
        <taxon>eudicotyledons</taxon>
        <taxon>Gunneridae</taxon>
        <taxon>Pentapetalae</taxon>
        <taxon>asterids</taxon>
        <taxon>campanulids</taxon>
        <taxon>Asterales</taxon>
        <taxon>Asteraceae</taxon>
        <taxon>Cichorioideae</taxon>
        <taxon>Cichorieae</taxon>
        <taxon>Cichoriinae</taxon>
        <taxon>Cichorium</taxon>
    </lineage>
</organism>
<reference evidence="2" key="1">
    <citation type="journal article" date="2022" name="Mol. Ecol. Resour.">
        <title>The genomes of chicory, endive, great burdock and yacon provide insights into Asteraceae palaeo-polyploidization history and plant inulin production.</title>
        <authorList>
            <person name="Fan W."/>
            <person name="Wang S."/>
            <person name="Wang H."/>
            <person name="Wang A."/>
            <person name="Jiang F."/>
            <person name="Liu H."/>
            <person name="Zhao H."/>
            <person name="Xu D."/>
            <person name="Zhang Y."/>
        </authorList>
    </citation>
    <scope>NUCLEOTIDE SEQUENCE [LARGE SCALE GENOMIC DNA]</scope>
    <source>
        <strain evidence="2">cv. Punajuju</strain>
    </source>
</reference>
<name>A0ACB9CZW1_CICIN</name>
<evidence type="ECO:0000313" key="1">
    <source>
        <dbReference type="EMBL" id="KAI3739730.1"/>
    </source>
</evidence>
<proteinExistence type="predicted"/>
<protein>
    <submittedName>
        <fullName evidence="1">Uncharacterized protein</fullName>
    </submittedName>
</protein>
<keyword evidence="2" id="KW-1185">Reference proteome</keyword>
<dbReference type="EMBL" id="CM042013">
    <property type="protein sequence ID" value="KAI3739730.1"/>
    <property type="molecule type" value="Genomic_DNA"/>
</dbReference>
<evidence type="ECO:0000313" key="2">
    <source>
        <dbReference type="Proteomes" id="UP001055811"/>
    </source>
</evidence>
<accession>A0ACB9CZW1</accession>
<dbReference type="Proteomes" id="UP001055811">
    <property type="component" value="Linkage Group LG05"/>
</dbReference>